<dbReference type="FunFam" id="3.40.50.150:FF:000182">
    <property type="entry name" value="Nicotianamine synthase"/>
    <property type="match status" value="1"/>
</dbReference>
<evidence type="ECO:0000256" key="10">
    <source>
        <dbReference type="ARBA" id="ARBA00059390"/>
    </source>
</evidence>
<dbReference type="GO" id="GO:0009860">
    <property type="term" value="P:pollen tube growth"/>
    <property type="evidence" value="ECO:0007669"/>
    <property type="project" value="UniProtKB-ARBA"/>
</dbReference>
<keyword evidence="8" id="KW-0653">Protein transport</keyword>
<feature type="repeat" description="ARM" evidence="11">
    <location>
        <begin position="353"/>
        <end position="396"/>
    </location>
</feature>
<comment type="caution">
    <text evidence="14">The sequence shown here is derived from an EMBL/GenBank/DDBJ whole genome shotgun (WGS) entry which is preliminary data.</text>
</comment>
<dbReference type="AlphaFoldDB" id="A0A8S9HFN4"/>
<dbReference type="PROSITE" id="PS50176">
    <property type="entry name" value="ARM_REPEAT"/>
    <property type="match status" value="3"/>
</dbReference>
<evidence type="ECO:0000256" key="13">
    <source>
        <dbReference type="SAM" id="MobiDB-lite"/>
    </source>
</evidence>
<dbReference type="GO" id="GO:0030418">
    <property type="term" value="P:nicotianamine biosynthetic process"/>
    <property type="evidence" value="ECO:0007669"/>
    <property type="project" value="UniProtKB-UniRule"/>
</dbReference>
<protein>
    <recommendedName>
        <fullName evidence="3 12">Nicotianamine synthase</fullName>
        <ecNumber evidence="3 12">2.5.1.43</ecNumber>
    </recommendedName>
</protein>
<evidence type="ECO:0000256" key="8">
    <source>
        <dbReference type="ARBA" id="ARBA00022927"/>
    </source>
</evidence>
<comment type="similarity">
    <text evidence="1 12">Belongs to the nicotianamine synthase (NAS)-like family.</text>
</comment>
<dbReference type="Pfam" id="PF00514">
    <property type="entry name" value="Arm"/>
    <property type="match status" value="6"/>
</dbReference>
<accession>A0A8S9HFN4</accession>
<evidence type="ECO:0000256" key="4">
    <source>
        <dbReference type="ARBA" id="ARBA00022448"/>
    </source>
</evidence>
<dbReference type="Pfam" id="PF03059">
    <property type="entry name" value="NAS"/>
    <property type="match status" value="1"/>
</dbReference>
<dbReference type="SMART" id="SM00185">
    <property type="entry name" value="ARM"/>
    <property type="match status" value="6"/>
</dbReference>
<keyword evidence="7" id="KW-0677">Repeat</keyword>
<dbReference type="GO" id="GO:0010233">
    <property type="term" value="P:phloem transport"/>
    <property type="evidence" value="ECO:0007669"/>
    <property type="project" value="UniProtKB-ARBA"/>
</dbReference>
<evidence type="ECO:0000256" key="7">
    <source>
        <dbReference type="ARBA" id="ARBA00022737"/>
    </source>
</evidence>
<evidence type="ECO:0000256" key="5">
    <source>
        <dbReference type="ARBA" id="ARBA00022679"/>
    </source>
</evidence>
<dbReference type="PROSITE" id="PS51142">
    <property type="entry name" value="NAS"/>
    <property type="match status" value="1"/>
</dbReference>
<comment type="similarity">
    <text evidence="2">Belongs to the importin alpha family.</text>
</comment>
<sequence length="602" mass="66578">MDCQEEQLVNTICDLYEKISKLESLKPSEDVNILFSQLVSTCIPPNPNIDVTKMCDTVQETRQKLIKICGEAEGHLEHHFSSILTSFEDNPLHHLNIFPYYNNYIKLGKLEYDLLTQNLNGLVPRNVAFIGSGPLPLTSIVLASSHLKETVFHNFDIDSSANSLASLLVSSDPDISQRMFFHTVDIMNVTESLKSFDVVFLAALVGMNKEDKVRVIEHLQKHMAPGAVLMLRSAHGPRAFLYPIVEPCDLQGFEVLSIYHPTDDVINSVVISKKLLVVSNGSVVGGPSCLLMPCNCSKIHAIMNKKKKMMIEELEASREEQPGGHGRNVTTHPTREITKSKRSPPIDEVIKAGVIPRFVEFLRRQDHPQLQFEAAWALTNVASGTSDHTRVVIEHGAVPIFVELLSSASDDVREQAVWALGNVAGDSPNCRNLVLSCGALAPLLSQLNENSKLSMLRNATWTLSNFCRGKPPTPFEEVKPALPVLRQLIYLNDEEVLTDACWALSYLSDGPNDKIQAVIQAGVCPRLVELLSHPSPTVLIPALRTVGNIVTGDDSQTQFIIDSGVLPHLYNLLTQNHKKSIKKEACWTISNITAGNKVQIEV</sequence>
<evidence type="ECO:0000256" key="1">
    <source>
        <dbReference type="ARBA" id="ARBA00007009"/>
    </source>
</evidence>
<evidence type="ECO:0000313" key="15">
    <source>
        <dbReference type="Proteomes" id="UP000712281"/>
    </source>
</evidence>
<dbReference type="InterPro" id="IPR004298">
    <property type="entry name" value="Nicotian_synth"/>
</dbReference>
<evidence type="ECO:0000313" key="14">
    <source>
        <dbReference type="EMBL" id="KAF2556799.1"/>
    </source>
</evidence>
<dbReference type="PANTHER" id="PTHR23316">
    <property type="entry name" value="IMPORTIN ALPHA"/>
    <property type="match status" value="1"/>
</dbReference>
<dbReference type="GO" id="GO:0030410">
    <property type="term" value="F:nicotianamine synthase activity"/>
    <property type="evidence" value="ECO:0007669"/>
    <property type="project" value="UniProtKB-UniRule"/>
</dbReference>
<dbReference type="InterPro" id="IPR000225">
    <property type="entry name" value="Armadillo"/>
</dbReference>
<dbReference type="Gene3D" id="3.40.50.150">
    <property type="entry name" value="Vaccinia Virus protein VP39"/>
    <property type="match status" value="1"/>
</dbReference>
<name>A0A8S9HFN4_BRACR</name>
<organism evidence="14 15">
    <name type="scientific">Brassica cretica</name>
    <name type="common">Mustard</name>
    <dbReference type="NCBI Taxonomy" id="69181"/>
    <lineage>
        <taxon>Eukaryota</taxon>
        <taxon>Viridiplantae</taxon>
        <taxon>Streptophyta</taxon>
        <taxon>Embryophyta</taxon>
        <taxon>Tracheophyta</taxon>
        <taxon>Spermatophyta</taxon>
        <taxon>Magnoliopsida</taxon>
        <taxon>eudicotyledons</taxon>
        <taxon>Gunneridae</taxon>
        <taxon>Pentapetalae</taxon>
        <taxon>rosids</taxon>
        <taxon>malvids</taxon>
        <taxon>Brassicales</taxon>
        <taxon>Brassicaceae</taxon>
        <taxon>Brassiceae</taxon>
        <taxon>Brassica</taxon>
    </lineage>
</organism>
<dbReference type="InterPro" id="IPR011989">
    <property type="entry name" value="ARM-like"/>
</dbReference>
<dbReference type="GO" id="GO:0015031">
    <property type="term" value="P:protein transport"/>
    <property type="evidence" value="ECO:0007669"/>
    <property type="project" value="UniProtKB-KW"/>
</dbReference>
<keyword evidence="4" id="KW-0813">Transport</keyword>
<comment type="catalytic activity">
    <reaction evidence="9 12">
        <text>3 S-adenosyl-L-methionine = nicotianamine + 3 S-methyl-5'-thioadenosine + 3 H(+)</text>
        <dbReference type="Rhea" id="RHEA:16481"/>
        <dbReference type="ChEBI" id="CHEBI:15378"/>
        <dbReference type="ChEBI" id="CHEBI:17509"/>
        <dbReference type="ChEBI" id="CHEBI:58249"/>
        <dbReference type="ChEBI" id="CHEBI:59789"/>
        <dbReference type="EC" id="2.5.1.43"/>
    </reaction>
</comment>
<proteinExistence type="inferred from homology"/>
<comment type="function">
    <text evidence="10 12">Synthesizes nicotianamine, a polyamine which serves as a sensor for the physiological iron status within the plant, and/or might be involved in the transport of iron.</text>
</comment>
<dbReference type="Gene3D" id="1.25.10.10">
    <property type="entry name" value="Leucine-rich Repeat Variant"/>
    <property type="match status" value="1"/>
</dbReference>
<evidence type="ECO:0000256" key="9">
    <source>
        <dbReference type="ARBA" id="ARBA00049391"/>
    </source>
</evidence>
<dbReference type="Proteomes" id="UP000712281">
    <property type="component" value="Unassembled WGS sequence"/>
</dbReference>
<feature type="repeat" description="ARM" evidence="11">
    <location>
        <begin position="396"/>
        <end position="438"/>
    </location>
</feature>
<evidence type="ECO:0000256" key="3">
    <source>
        <dbReference type="ARBA" id="ARBA00012675"/>
    </source>
</evidence>
<dbReference type="EC" id="2.5.1.43" evidence="3 12"/>
<feature type="region of interest" description="Disordered" evidence="13">
    <location>
        <begin position="316"/>
        <end position="343"/>
    </location>
</feature>
<reference evidence="14" key="1">
    <citation type="submission" date="2019-12" db="EMBL/GenBank/DDBJ databases">
        <title>Genome sequencing and annotation of Brassica cretica.</title>
        <authorList>
            <person name="Studholme D.J."/>
            <person name="Sarris P.F."/>
        </authorList>
    </citation>
    <scope>NUCLEOTIDE SEQUENCE</scope>
    <source>
        <strain evidence="14">PFS-001/15</strain>
        <tissue evidence="14">Leaf</tissue>
    </source>
</reference>
<evidence type="ECO:0000256" key="11">
    <source>
        <dbReference type="PROSITE-ProRule" id="PRU00259"/>
    </source>
</evidence>
<dbReference type="EMBL" id="QGKW02001940">
    <property type="protein sequence ID" value="KAF2556799.1"/>
    <property type="molecule type" value="Genomic_DNA"/>
</dbReference>
<dbReference type="SUPFAM" id="SSF53335">
    <property type="entry name" value="S-adenosyl-L-methionine-dependent methyltransferases"/>
    <property type="match status" value="1"/>
</dbReference>
<feature type="compositionally biased region" description="Basic and acidic residues" evidence="13">
    <location>
        <begin position="333"/>
        <end position="343"/>
    </location>
</feature>
<keyword evidence="5 12" id="KW-0808">Transferase</keyword>
<evidence type="ECO:0000256" key="2">
    <source>
        <dbReference type="ARBA" id="ARBA00010394"/>
    </source>
</evidence>
<feature type="repeat" description="ARM" evidence="11">
    <location>
        <begin position="522"/>
        <end position="564"/>
    </location>
</feature>
<evidence type="ECO:0000256" key="12">
    <source>
        <dbReference type="RuleBase" id="RU368095"/>
    </source>
</evidence>
<dbReference type="SUPFAM" id="SSF48371">
    <property type="entry name" value="ARM repeat"/>
    <property type="match status" value="1"/>
</dbReference>
<dbReference type="InterPro" id="IPR016024">
    <property type="entry name" value="ARM-type_fold"/>
</dbReference>
<keyword evidence="6 12" id="KW-0949">S-adenosyl-L-methionine</keyword>
<gene>
    <name evidence="14" type="ORF">F2Q68_00013098</name>
</gene>
<dbReference type="InterPro" id="IPR029063">
    <property type="entry name" value="SAM-dependent_MTases_sf"/>
</dbReference>
<evidence type="ECO:0000256" key="6">
    <source>
        <dbReference type="ARBA" id="ARBA00022691"/>
    </source>
</evidence>
<dbReference type="GO" id="GO:0009555">
    <property type="term" value="P:pollen development"/>
    <property type="evidence" value="ECO:0007669"/>
    <property type="project" value="UniProtKB-ARBA"/>
</dbReference>